<evidence type="ECO:0000313" key="2">
    <source>
        <dbReference type="Proteomes" id="UP001444661"/>
    </source>
</evidence>
<name>A0ABR1SDM3_9PEZI</name>
<evidence type="ECO:0000313" key="1">
    <source>
        <dbReference type="EMBL" id="KAK8029920.1"/>
    </source>
</evidence>
<dbReference type="Gene3D" id="3.40.50.300">
    <property type="entry name" value="P-loop containing nucleotide triphosphate hydrolases"/>
    <property type="match status" value="1"/>
</dbReference>
<sequence>MHEWHQFAIDKIKWDSIREKDTPVIVGQSMFWSEAQQSAATIFTGSLAKMFTHILYWNVPAELILQRRNDDLRYKHSQFSIDHLRKWQSAEQDHLTKLCPIHGILFSYIKSPEHVPSLLREFVSHNESLNMSKAHAYLDGIIGASQNLQTMLVIAADNMLQGPHPGTFTVQQSLTTHDLATFVAMNNNLFDHRWPSTYLKVRQSVLMHEMAASNDDAFDAGCEYTASRTAIRPDILTMLRSISNHDHVGVMLITSGSNRIWGKVLRQHGLSDTVTVIGSGRFIDGHVITPEVLYSLMQRLGSLYGLFVCYMGSNIAMMKKADQAVILASEHTQVLPELRTALIDAIDHQGLQANQVHYPRDKPPLLEAALAPIIQLDNDSFLGSLASQTPPETGLRLVQGASRKKNNLTMSQRVVTQNYTQPTGDSADWHLALEHLSDLLGVEQYSIPAANPLVPRTHGLRIQGQICTTIIARAAPGDPLAQGIASFLDKAMFMHAAEPGHITAGHLSGQGTVILVYSLQDTAAVIARFVRHIRHLHARIRIVVIGPTLLGGFMDLIHAVADEIGFSLIAL</sequence>
<protein>
    <submittedName>
        <fullName evidence="1">Uncharacterized protein</fullName>
    </submittedName>
</protein>
<organism evidence="1 2">
    <name type="scientific">Apiospora rasikravindrae</name>
    <dbReference type="NCBI Taxonomy" id="990691"/>
    <lineage>
        <taxon>Eukaryota</taxon>
        <taxon>Fungi</taxon>
        <taxon>Dikarya</taxon>
        <taxon>Ascomycota</taxon>
        <taxon>Pezizomycotina</taxon>
        <taxon>Sordariomycetes</taxon>
        <taxon>Xylariomycetidae</taxon>
        <taxon>Amphisphaeriales</taxon>
        <taxon>Apiosporaceae</taxon>
        <taxon>Apiospora</taxon>
    </lineage>
</organism>
<accession>A0ABR1SDM3</accession>
<reference evidence="1 2" key="1">
    <citation type="submission" date="2023-01" db="EMBL/GenBank/DDBJ databases">
        <title>Analysis of 21 Apiospora genomes using comparative genomics revels a genus with tremendous synthesis potential of carbohydrate active enzymes and secondary metabolites.</title>
        <authorList>
            <person name="Sorensen T."/>
        </authorList>
    </citation>
    <scope>NUCLEOTIDE SEQUENCE [LARGE SCALE GENOMIC DNA]</scope>
    <source>
        <strain evidence="1 2">CBS 33761</strain>
    </source>
</reference>
<dbReference type="Proteomes" id="UP001444661">
    <property type="component" value="Unassembled WGS sequence"/>
</dbReference>
<gene>
    <name evidence="1" type="ORF">PG993_011211</name>
</gene>
<proteinExistence type="predicted"/>
<comment type="caution">
    <text evidence="1">The sequence shown here is derived from an EMBL/GenBank/DDBJ whole genome shotgun (WGS) entry which is preliminary data.</text>
</comment>
<keyword evidence="2" id="KW-1185">Reference proteome</keyword>
<dbReference type="EMBL" id="JAQQWK010000010">
    <property type="protein sequence ID" value="KAK8029920.1"/>
    <property type="molecule type" value="Genomic_DNA"/>
</dbReference>
<dbReference type="InterPro" id="IPR027417">
    <property type="entry name" value="P-loop_NTPase"/>
</dbReference>